<comment type="caution">
    <text evidence="3">The sequence shown here is derived from an EMBL/GenBank/DDBJ whole genome shotgun (WGS) entry which is preliminary data.</text>
</comment>
<evidence type="ECO:0000313" key="4">
    <source>
        <dbReference type="Proteomes" id="UP000654370"/>
    </source>
</evidence>
<organism evidence="3 4">
    <name type="scientific">Mortierella isabellina</name>
    <name type="common">Filamentous fungus</name>
    <name type="synonym">Umbelopsis isabellina</name>
    <dbReference type="NCBI Taxonomy" id="91625"/>
    <lineage>
        <taxon>Eukaryota</taxon>
        <taxon>Fungi</taxon>
        <taxon>Fungi incertae sedis</taxon>
        <taxon>Mucoromycota</taxon>
        <taxon>Mucoromycotina</taxon>
        <taxon>Umbelopsidomycetes</taxon>
        <taxon>Umbelopsidales</taxon>
        <taxon>Umbelopsidaceae</taxon>
        <taxon>Umbelopsis</taxon>
    </lineage>
</organism>
<dbReference type="Pfam" id="PF24550">
    <property type="entry name" value="LIS_MGM1"/>
    <property type="match status" value="1"/>
</dbReference>
<feature type="coiled-coil region" evidence="1">
    <location>
        <begin position="471"/>
        <end position="498"/>
    </location>
</feature>
<accession>A0A8H7PG34</accession>
<proteinExistence type="predicted"/>
<name>A0A8H7PG34_MORIS</name>
<keyword evidence="1" id="KW-0175">Coiled coil</keyword>
<dbReference type="Proteomes" id="UP000654370">
    <property type="component" value="Unassembled WGS sequence"/>
</dbReference>
<evidence type="ECO:0000259" key="2">
    <source>
        <dbReference type="Pfam" id="PF24550"/>
    </source>
</evidence>
<keyword evidence="4" id="KW-1185">Reference proteome</keyword>
<gene>
    <name evidence="3" type="ORF">INT43_004609</name>
</gene>
<protein>
    <recommendedName>
        <fullName evidence="2">Dynamin-like GTPase MGM1-like lipid interacting stalk domain-containing protein</fullName>
    </recommendedName>
</protein>
<evidence type="ECO:0000256" key="1">
    <source>
        <dbReference type="SAM" id="Coils"/>
    </source>
</evidence>
<dbReference type="InterPro" id="IPR056495">
    <property type="entry name" value="LIS_MGM1"/>
</dbReference>
<feature type="domain" description="Dynamin-like GTPase MGM1-like lipid interacting stalk" evidence="2">
    <location>
        <begin position="469"/>
        <end position="559"/>
    </location>
</feature>
<evidence type="ECO:0000313" key="3">
    <source>
        <dbReference type="EMBL" id="KAG2173235.1"/>
    </source>
</evidence>
<dbReference type="EMBL" id="JAEPQZ010000015">
    <property type="protein sequence ID" value="KAG2173235.1"/>
    <property type="molecule type" value="Genomic_DNA"/>
</dbReference>
<reference evidence="3" key="1">
    <citation type="submission" date="2020-12" db="EMBL/GenBank/DDBJ databases">
        <title>Metabolic potential, ecology and presence of endohyphal bacteria is reflected in genomic diversity of Mucoromycotina.</title>
        <authorList>
            <person name="Muszewska A."/>
            <person name="Okrasinska A."/>
            <person name="Steczkiewicz K."/>
            <person name="Drgas O."/>
            <person name="Orlowska M."/>
            <person name="Perlinska-Lenart U."/>
            <person name="Aleksandrzak-Piekarczyk T."/>
            <person name="Szatraj K."/>
            <person name="Zielenkiewicz U."/>
            <person name="Pilsyk S."/>
            <person name="Malc E."/>
            <person name="Mieczkowski P."/>
            <person name="Kruszewska J.S."/>
            <person name="Biernat P."/>
            <person name="Pawlowska J."/>
        </authorList>
    </citation>
    <scope>NUCLEOTIDE SEQUENCE</scope>
    <source>
        <strain evidence="3">WA0000067209</strain>
    </source>
</reference>
<dbReference type="OrthoDB" id="5061070at2759"/>
<sequence>MVVLQTRQFSIGRLFITATRVPVVLAGAAAGGVAYVNHKIEEYKEKGQDLMSAVEEQLESFVNRAQSLGENIRLPSFLTGLFERTPKDSDPLAEDIREALTSEEKAAKKIILRMHQDELADLAQKLDDAKALLIKLDAFDEKQEHVSLILPPVAVIGQQAYQLVQQLFGLEIPTESSSNGTIHLLIEYDPNCKEHVLKLGQDERVPLSEASNLIASHTSSDPLHITVISPKYPDMHMMLLGDETNVATVIDPEALVVATDFASQQTIDPLGRRSIVVEANDKYTPRRLIAYRLEQYITPVLFDISRDANRRLEEAQYSFKVDYDGRSASAESYLAGRMEELKQGIAELETKFNRQHVRDVIRELIEREMIAVCERTCWTTQDADPEVAGGLITRSGVGRSTTHLMASSVMQAVQDLSTQVFGAERHEDARDRVLTFAQKILRTHEPTACDQVENTIKPFKYEVEVSEREWATALRRAIEVVEQEKKRCDDEYRSIQQNVDRSQFNAAMKQLAKTKAQDIKELPFDDRIIANAVHAMALRDKSALLKMRLAVLKSRRCRSLDNKSQCQEAFLCAVTEKVTYTVELLNEFFFEFSREIDDQLVYGMTHKQIAQFARENPHIMAQLDAQDRRRQLEDVVSGLNDLARHRVADPM</sequence>
<dbReference type="AlphaFoldDB" id="A0A8H7PG34"/>